<dbReference type="PROSITE" id="PS50110">
    <property type="entry name" value="RESPONSE_REGULATORY"/>
    <property type="match status" value="1"/>
</dbReference>
<keyword evidence="5" id="KW-1185">Reference proteome</keyword>
<feature type="domain" description="Response regulatory" evidence="3">
    <location>
        <begin position="177"/>
        <end position="295"/>
    </location>
</feature>
<dbReference type="EMBL" id="FUKJ01000466">
    <property type="protein sequence ID" value="SJM96318.1"/>
    <property type="molecule type" value="Genomic_DNA"/>
</dbReference>
<evidence type="ECO:0000256" key="1">
    <source>
        <dbReference type="ARBA" id="ARBA00022553"/>
    </source>
</evidence>
<feature type="modified residue" description="4-aspartylphosphate" evidence="2">
    <location>
        <position position="228"/>
    </location>
</feature>
<dbReference type="InterPro" id="IPR011006">
    <property type="entry name" value="CheY-like_superfamily"/>
</dbReference>
<gene>
    <name evidence="4" type="ORF">CRENPOLYSF2_980010</name>
</gene>
<name>A0A1R4HJB0_9GAMM</name>
<dbReference type="Pfam" id="PF00072">
    <property type="entry name" value="Response_reg"/>
    <property type="match status" value="1"/>
</dbReference>
<dbReference type="CDD" id="cd17574">
    <property type="entry name" value="REC_OmpR"/>
    <property type="match status" value="1"/>
</dbReference>
<organism evidence="4 5">
    <name type="scientific">Crenothrix polyspora</name>
    <dbReference type="NCBI Taxonomy" id="360316"/>
    <lineage>
        <taxon>Bacteria</taxon>
        <taxon>Pseudomonadati</taxon>
        <taxon>Pseudomonadota</taxon>
        <taxon>Gammaproteobacteria</taxon>
        <taxon>Methylococcales</taxon>
        <taxon>Crenotrichaceae</taxon>
        <taxon>Crenothrix</taxon>
    </lineage>
</organism>
<dbReference type="PANTHER" id="PTHR44591">
    <property type="entry name" value="STRESS RESPONSE REGULATOR PROTEIN 1"/>
    <property type="match status" value="1"/>
</dbReference>
<dbReference type="OrthoDB" id="9800897at2"/>
<evidence type="ECO:0000256" key="2">
    <source>
        <dbReference type="PROSITE-ProRule" id="PRU00169"/>
    </source>
</evidence>
<proteinExistence type="predicted"/>
<dbReference type="PANTHER" id="PTHR44591:SF3">
    <property type="entry name" value="RESPONSE REGULATORY DOMAIN-CONTAINING PROTEIN"/>
    <property type="match status" value="1"/>
</dbReference>
<protein>
    <submittedName>
        <fullName evidence="4">Response regulator receiver protein</fullName>
    </submittedName>
</protein>
<keyword evidence="1 2" id="KW-0597">Phosphoprotein</keyword>
<dbReference type="Proteomes" id="UP000195442">
    <property type="component" value="Unassembled WGS sequence"/>
</dbReference>
<dbReference type="Gene3D" id="3.40.50.2300">
    <property type="match status" value="1"/>
</dbReference>
<dbReference type="RefSeq" id="WP_087148630.1">
    <property type="nucleotide sequence ID" value="NZ_FUKJ01000466.1"/>
</dbReference>
<evidence type="ECO:0000259" key="3">
    <source>
        <dbReference type="PROSITE" id="PS50110"/>
    </source>
</evidence>
<dbReference type="InterPro" id="IPR050595">
    <property type="entry name" value="Bact_response_regulator"/>
</dbReference>
<dbReference type="GO" id="GO:0000160">
    <property type="term" value="P:phosphorelay signal transduction system"/>
    <property type="evidence" value="ECO:0007669"/>
    <property type="project" value="InterPro"/>
</dbReference>
<evidence type="ECO:0000313" key="4">
    <source>
        <dbReference type="EMBL" id="SJM96318.1"/>
    </source>
</evidence>
<dbReference type="SUPFAM" id="SSF52172">
    <property type="entry name" value="CheY-like"/>
    <property type="match status" value="1"/>
</dbReference>
<dbReference type="AlphaFoldDB" id="A0A1R4HJB0"/>
<sequence length="308" mass="34093">MEFKNLFKKLSTNDANCQFLVVPIGFDAGFVERIKNIFNMERQASHIYRVGTPDTSDKIDVLLINHDNPLSLHKKDRLLSTVCPHALIVTVSQGPLANPPEHHIRGMLTASRLLSVLDKLPLQKTLKPAHKPDVIVPLPQPVVPKQESPLSVPALHKPDAVISHTVTTPNTDKSGYRALVVDDSAAIQMSLKLKLASIEQITTIDFADDGESALDKSAATQYDLIFLDVMMPGIDGYETCTRLRKRPEYKKTPIIMVSGKTSPLDEVKGVMAGCTTYLTKPVEDQAFHKLSLRVLNWLADRKTVATTQ</sequence>
<reference evidence="5" key="1">
    <citation type="submission" date="2017-02" db="EMBL/GenBank/DDBJ databases">
        <authorList>
            <person name="Daims H."/>
        </authorList>
    </citation>
    <scope>NUCLEOTIDE SEQUENCE [LARGE SCALE GENOMIC DNA]</scope>
</reference>
<evidence type="ECO:0000313" key="5">
    <source>
        <dbReference type="Proteomes" id="UP000195442"/>
    </source>
</evidence>
<accession>A0A1R4HJB0</accession>
<dbReference type="InterPro" id="IPR001789">
    <property type="entry name" value="Sig_transdc_resp-reg_receiver"/>
</dbReference>
<dbReference type="SMART" id="SM00448">
    <property type="entry name" value="REC"/>
    <property type="match status" value="1"/>
</dbReference>